<reference evidence="10" key="2">
    <citation type="journal article" date="2018" name="Sci. Data">
        <title>The draft genome sequence of cork oak.</title>
        <authorList>
            <person name="Ramos A.M."/>
            <person name="Usie A."/>
            <person name="Barbosa P."/>
            <person name="Barros P.M."/>
            <person name="Capote T."/>
            <person name="Chaves I."/>
            <person name="Simoes F."/>
            <person name="Abreu I."/>
            <person name="Carrasquinho I."/>
            <person name="Faro C."/>
            <person name="Guimaraes J.B."/>
            <person name="Mendonca D."/>
            <person name="Nobrega F."/>
            <person name="Rodrigues L."/>
            <person name="Saibo N.J.M."/>
            <person name="Varela M.C."/>
            <person name="Egas C."/>
            <person name="Matos J."/>
            <person name="Miguel C.M."/>
            <person name="Oliveira M.M."/>
            <person name="Ricardo C.P."/>
            <person name="Goncalves S."/>
        </authorList>
    </citation>
    <scope>NUCLEOTIDE SEQUENCE [LARGE SCALE GENOMIC DNA]</scope>
    <source>
        <strain evidence="10">HL8</strain>
    </source>
</reference>
<protein>
    <recommendedName>
        <fullName evidence="7">Clathrin light chain</fullName>
    </recommendedName>
</protein>
<comment type="function">
    <text evidence="1 7">Clathrin is the major protein of the polyhedral coat of coated pits and vesicles.</text>
</comment>
<comment type="caution">
    <text evidence="10">The sequence shown here is derived from an EMBL/GenBank/DDBJ whole genome shotgun (WGS) entry which is preliminary data.</text>
</comment>
<evidence type="ECO:0000256" key="7">
    <source>
        <dbReference type="RuleBase" id="RU363137"/>
    </source>
</evidence>
<dbReference type="EMBL" id="PKMF04000027">
    <property type="protein sequence ID" value="KAK7857487.1"/>
    <property type="molecule type" value="Genomic_DNA"/>
</dbReference>
<dbReference type="GO" id="GO:0030132">
    <property type="term" value="C:clathrin coat of coated pit"/>
    <property type="evidence" value="ECO:0007669"/>
    <property type="project" value="InterPro"/>
</dbReference>
<dbReference type="GO" id="GO:0005198">
    <property type="term" value="F:structural molecule activity"/>
    <property type="evidence" value="ECO:0007669"/>
    <property type="project" value="InterPro"/>
</dbReference>
<gene>
    <name evidence="10" type="ORF">CFP56_017688</name>
</gene>
<feature type="compositionally biased region" description="Polar residues" evidence="9">
    <location>
        <begin position="314"/>
        <end position="324"/>
    </location>
</feature>
<dbReference type="GO" id="GO:0006886">
    <property type="term" value="P:intracellular protein transport"/>
    <property type="evidence" value="ECO:0007669"/>
    <property type="project" value="InterPro"/>
</dbReference>
<evidence type="ECO:0000256" key="1">
    <source>
        <dbReference type="ARBA" id="ARBA00003913"/>
    </source>
</evidence>
<evidence type="ECO:0000256" key="8">
    <source>
        <dbReference type="SAM" id="Coils"/>
    </source>
</evidence>
<comment type="similarity">
    <text evidence="3 7">Belongs to the clathrin light chain family.</text>
</comment>
<feature type="compositionally biased region" description="Basic and acidic residues" evidence="9">
    <location>
        <begin position="226"/>
        <end position="237"/>
    </location>
</feature>
<organism evidence="10">
    <name type="scientific">Quercus suber</name>
    <name type="common">Cork oak</name>
    <dbReference type="NCBI Taxonomy" id="58331"/>
    <lineage>
        <taxon>Eukaryota</taxon>
        <taxon>Viridiplantae</taxon>
        <taxon>Streptophyta</taxon>
        <taxon>Embryophyta</taxon>
        <taxon>Tracheophyta</taxon>
        <taxon>Spermatophyta</taxon>
        <taxon>Magnoliopsida</taxon>
        <taxon>eudicotyledons</taxon>
        <taxon>Gunneridae</taxon>
        <taxon>Pentapetalae</taxon>
        <taxon>rosids</taxon>
        <taxon>fabids</taxon>
        <taxon>Fagales</taxon>
        <taxon>Fagaceae</taxon>
        <taxon>Quercus</taxon>
    </lineage>
</organism>
<feature type="compositionally biased region" description="Pro residues" evidence="9">
    <location>
        <begin position="268"/>
        <end position="278"/>
    </location>
</feature>
<dbReference type="InterPro" id="IPR000996">
    <property type="entry name" value="Clathrin_L-chain"/>
</dbReference>
<dbReference type="PANTHER" id="PTHR10639">
    <property type="entry name" value="CLATHRIN LIGHT CHAIN"/>
    <property type="match status" value="1"/>
</dbReference>
<dbReference type="GO" id="GO:0032050">
    <property type="term" value="F:clathrin heavy chain binding"/>
    <property type="evidence" value="ECO:0007669"/>
    <property type="project" value="TreeGrafter"/>
</dbReference>
<evidence type="ECO:0000256" key="5">
    <source>
        <dbReference type="ARBA" id="ARBA00023176"/>
    </source>
</evidence>
<accession>A0AAW0M3V9</accession>
<dbReference type="PANTHER" id="PTHR10639:SF7">
    <property type="entry name" value="CLATHRIN LIGHT CHAIN"/>
    <property type="match status" value="1"/>
</dbReference>
<feature type="region of interest" description="Disordered" evidence="9">
    <location>
        <begin position="18"/>
        <end position="38"/>
    </location>
</feature>
<keyword evidence="8" id="KW-0175">Coiled coil</keyword>
<proteinExistence type="inferred from homology"/>
<evidence type="ECO:0000256" key="4">
    <source>
        <dbReference type="ARBA" id="ARBA00023136"/>
    </source>
</evidence>
<comment type="subcellular location">
    <subcellularLocation>
        <location evidence="2 7">Cytoplasmic vesicle membrane</location>
        <topology evidence="2 7">Peripheral membrane protein</topology>
        <orientation evidence="2 7">Cytoplasmic side</orientation>
    </subcellularLocation>
    <subcellularLocation>
        <location evidence="7">Membrane</location>
        <location evidence="7">Coated pit</location>
        <topology evidence="7">Peripheral membrane protein</topology>
        <orientation evidence="7">Cytoplasmic side</orientation>
    </subcellularLocation>
    <text evidence="7">Cytoplasmic face of coated pits and vesicles.</text>
</comment>
<evidence type="ECO:0000313" key="10">
    <source>
        <dbReference type="EMBL" id="KAK7857487.1"/>
    </source>
</evidence>
<feature type="compositionally biased region" description="Basic and acidic residues" evidence="9">
    <location>
        <begin position="280"/>
        <end position="296"/>
    </location>
</feature>
<name>A0AAW0M3V9_QUESU</name>
<sequence>MSSFDAYGIDGEEEINVNASNSHFIDDEDEQSFTAAGEGYASYSSFPSGGFPADGDVAVDHASASPEIYGFDDPNPGYSQSPFNPIHVDNGNGNENGYGGFGENGTGIGIDDGVFSSDGPVLPPPTEMEPEEGFALREWRRQNAIQLEEKEKREKEMRNQIIIEAEEYIQAFYEKRKLNVETSKVNNREREKLFLANQEKFHKEADKQYWKAIAELIPYEVPNIEKKRGKKDQDKKPSITVVQGPKPGKPTDLSRMRHILVKLKHTPPPHMIPPPPAPAKDGKDGKDGKDAKKGKDAASNATGAAVGGEPVKDATSNGTPNTAEQEVPATNAEESASA</sequence>
<evidence type="ECO:0000256" key="9">
    <source>
        <dbReference type="SAM" id="MobiDB-lite"/>
    </source>
</evidence>
<dbReference type="AlphaFoldDB" id="A0AAW0M3V9"/>
<feature type="region of interest" description="Disordered" evidence="9">
    <location>
        <begin position="226"/>
        <end position="338"/>
    </location>
</feature>
<feature type="compositionally biased region" description="Basic residues" evidence="9">
    <location>
        <begin position="256"/>
        <end position="267"/>
    </location>
</feature>
<evidence type="ECO:0000256" key="3">
    <source>
        <dbReference type="ARBA" id="ARBA00005263"/>
    </source>
</evidence>
<keyword evidence="4 7" id="KW-0472">Membrane</keyword>
<reference evidence="10" key="3">
    <citation type="submission" date="2023-07" db="EMBL/GenBank/DDBJ databases">
        <title>An improved reference 1 genome and first organelle genomes of Quercus suber.</title>
        <authorList>
            <consortium name="Genosuber Consortium"/>
            <person name="Usie A."/>
            <person name="Serra O."/>
            <person name="Barros P."/>
        </authorList>
    </citation>
    <scope>NUCLEOTIDE SEQUENCE</scope>
    <source>
        <strain evidence="10">HL8</strain>
        <tissue evidence="10">Leaves</tissue>
    </source>
</reference>
<keyword evidence="5 7" id="KW-0168">Coated pit</keyword>
<reference evidence="10" key="1">
    <citation type="submission" date="2017-12" db="EMBL/GenBank/DDBJ databases">
        <authorList>
            <person name="Barbosa P."/>
            <person name="Usie A."/>
            <person name="Ramos A.M."/>
        </authorList>
    </citation>
    <scope>NUCLEOTIDE SEQUENCE</scope>
    <source>
        <strain evidence="10">HL8</strain>
        <tissue evidence="10">Leaves</tissue>
    </source>
</reference>
<dbReference type="GO" id="GO:0030130">
    <property type="term" value="C:clathrin coat of trans-Golgi network vesicle"/>
    <property type="evidence" value="ECO:0007669"/>
    <property type="project" value="InterPro"/>
</dbReference>
<dbReference type="GO" id="GO:0072583">
    <property type="term" value="P:clathrin-dependent endocytosis"/>
    <property type="evidence" value="ECO:0007669"/>
    <property type="project" value="TreeGrafter"/>
</dbReference>
<evidence type="ECO:0000256" key="2">
    <source>
        <dbReference type="ARBA" id="ARBA00004180"/>
    </source>
</evidence>
<evidence type="ECO:0000256" key="6">
    <source>
        <dbReference type="ARBA" id="ARBA00023329"/>
    </source>
</evidence>
<dbReference type="Pfam" id="PF01086">
    <property type="entry name" value="Clathrin_lg_ch"/>
    <property type="match status" value="1"/>
</dbReference>
<feature type="coiled-coil region" evidence="8">
    <location>
        <begin position="136"/>
        <end position="167"/>
    </location>
</feature>
<keyword evidence="6 7" id="KW-0968">Cytoplasmic vesicle</keyword>